<dbReference type="GO" id="GO:0005524">
    <property type="term" value="F:ATP binding"/>
    <property type="evidence" value="ECO:0007669"/>
    <property type="project" value="UniProtKB-KW"/>
</dbReference>
<dbReference type="Gene3D" id="3.30.565.10">
    <property type="entry name" value="Histidine kinase-like ATPase, C-terminal domain"/>
    <property type="match status" value="1"/>
</dbReference>
<reference evidence="13" key="1">
    <citation type="journal article" date="2019" name="Int. J. Syst. Evol. Microbiol.">
        <title>The Global Catalogue of Microorganisms (GCM) 10K type strain sequencing project: providing services to taxonomists for standard genome sequencing and annotation.</title>
        <authorList>
            <consortium name="The Broad Institute Genomics Platform"/>
            <consortium name="The Broad Institute Genome Sequencing Center for Infectious Disease"/>
            <person name="Wu L."/>
            <person name="Ma J."/>
        </authorList>
    </citation>
    <scope>NUCLEOTIDE SEQUENCE [LARGE SCALE GENOMIC DNA]</scope>
    <source>
        <strain evidence="13">CECT 8472</strain>
    </source>
</reference>
<feature type="transmembrane region" description="Helical" evidence="8">
    <location>
        <begin position="12"/>
        <end position="33"/>
    </location>
</feature>
<dbReference type="InterPro" id="IPR001789">
    <property type="entry name" value="Sig_transdc_resp-reg_receiver"/>
</dbReference>
<dbReference type="Pfam" id="PF00072">
    <property type="entry name" value="Response_reg"/>
    <property type="match status" value="1"/>
</dbReference>
<dbReference type="InterPro" id="IPR036097">
    <property type="entry name" value="HisK_dim/P_sf"/>
</dbReference>
<keyword evidence="8" id="KW-1133">Transmembrane helix</keyword>
<organism evidence="12 13">
    <name type="scientific">Fodinicurvata halophila</name>
    <dbReference type="NCBI Taxonomy" id="1419723"/>
    <lineage>
        <taxon>Bacteria</taxon>
        <taxon>Pseudomonadati</taxon>
        <taxon>Pseudomonadota</taxon>
        <taxon>Alphaproteobacteria</taxon>
        <taxon>Rhodospirillales</taxon>
        <taxon>Rhodovibrionaceae</taxon>
        <taxon>Fodinicurvata</taxon>
    </lineage>
</organism>
<feature type="domain" description="Histidine kinase" evidence="9">
    <location>
        <begin position="560"/>
        <end position="781"/>
    </location>
</feature>
<evidence type="ECO:0000313" key="13">
    <source>
        <dbReference type="Proteomes" id="UP001595799"/>
    </source>
</evidence>
<evidence type="ECO:0000256" key="4">
    <source>
        <dbReference type="ARBA" id="ARBA00022553"/>
    </source>
</evidence>
<dbReference type="InterPro" id="IPR003594">
    <property type="entry name" value="HATPase_dom"/>
</dbReference>
<evidence type="ECO:0000259" key="10">
    <source>
        <dbReference type="PROSITE" id="PS50110"/>
    </source>
</evidence>
<dbReference type="SUPFAM" id="SSF47384">
    <property type="entry name" value="Homodimeric domain of signal transducing histidine kinase"/>
    <property type="match status" value="1"/>
</dbReference>
<evidence type="ECO:0000256" key="3">
    <source>
        <dbReference type="ARBA" id="ARBA00012438"/>
    </source>
</evidence>
<dbReference type="SMART" id="SM00304">
    <property type="entry name" value="HAMP"/>
    <property type="match status" value="1"/>
</dbReference>
<evidence type="ECO:0000259" key="11">
    <source>
        <dbReference type="PROSITE" id="PS50885"/>
    </source>
</evidence>
<dbReference type="EC" id="2.7.13.3" evidence="3"/>
<dbReference type="InterPro" id="IPR036890">
    <property type="entry name" value="HATPase_C_sf"/>
</dbReference>
<evidence type="ECO:0000256" key="5">
    <source>
        <dbReference type="ARBA" id="ARBA00022679"/>
    </source>
</evidence>
<dbReference type="Gene3D" id="3.40.50.2300">
    <property type="match status" value="1"/>
</dbReference>
<keyword evidence="13" id="KW-1185">Reference proteome</keyword>
<protein>
    <recommendedName>
        <fullName evidence="3">histidine kinase</fullName>
        <ecNumber evidence="3">2.7.13.3</ecNumber>
    </recommendedName>
</protein>
<dbReference type="SUPFAM" id="SSF52172">
    <property type="entry name" value="CheY-like"/>
    <property type="match status" value="1"/>
</dbReference>
<dbReference type="PANTHER" id="PTHR43065">
    <property type="entry name" value="SENSOR HISTIDINE KINASE"/>
    <property type="match status" value="1"/>
</dbReference>
<feature type="modified residue" description="4-aspartylphosphate" evidence="7">
    <location>
        <position position="859"/>
    </location>
</feature>
<evidence type="ECO:0000256" key="8">
    <source>
        <dbReference type="SAM" id="Phobius"/>
    </source>
</evidence>
<comment type="caution">
    <text evidence="12">The sequence shown here is derived from an EMBL/GenBank/DDBJ whole genome shotgun (WGS) entry which is preliminary data.</text>
</comment>
<dbReference type="Gene3D" id="1.10.8.500">
    <property type="entry name" value="HAMP domain in histidine kinase"/>
    <property type="match status" value="1"/>
</dbReference>
<evidence type="ECO:0000259" key="9">
    <source>
        <dbReference type="PROSITE" id="PS50109"/>
    </source>
</evidence>
<dbReference type="PANTHER" id="PTHR43065:SF42">
    <property type="entry name" value="TWO-COMPONENT SENSOR PPRA"/>
    <property type="match status" value="1"/>
</dbReference>
<keyword evidence="6" id="KW-0418">Kinase</keyword>
<dbReference type="SMART" id="SM00448">
    <property type="entry name" value="REC"/>
    <property type="match status" value="1"/>
</dbReference>
<evidence type="ECO:0000256" key="1">
    <source>
        <dbReference type="ARBA" id="ARBA00000085"/>
    </source>
</evidence>
<dbReference type="SMART" id="SM00387">
    <property type="entry name" value="HATPase_c"/>
    <property type="match status" value="1"/>
</dbReference>
<comment type="subcellular location">
    <subcellularLocation>
        <location evidence="2">Membrane</location>
    </subcellularLocation>
</comment>
<comment type="catalytic activity">
    <reaction evidence="1">
        <text>ATP + protein L-histidine = ADP + protein N-phospho-L-histidine.</text>
        <dbReference type="EC" id="2.7.13.3"/>
    </reaction>
</comment>
<dbReference type="SUPFAM" id="SSF55874">
    <property type="entry name" value="ATPase domain of HSP90 chaperone/DNA topoisomerase II/histidine kinase"/>
    <property type="match status" value="1"/>
</dbReference>
<gene>
    <name evidence="12" type="ORF">ACFOW6_14340</name>
</gene>
<keyword evidence="8" id="KW-0812">Transmembrane</keyword>
<dbReference type="Pfam" id="PF02518">
    <property type="entry name" value="HATPase_c"/>
    <property type="match status" value="1"/>
</dbReference>
<dbReference type="InterPro" id="IPR003661">
    <property type="entry name" value="HisK_dim/P_dom"/>
</dbReference>
<sequence>MDRHSGKRRLRIPLRLNIIILFLFLFGVLGLVLGTVASRTSQRLVDETVSTSFLKSADLALLELDQLEQTARSAAEALAANPIIQAETQEERGQHFHQLATVLRSVPGVSAAYVGWTDGDFLLLRPVGRHEEQLGAPPDAAWLVQWAHTQGARFEFLDEDLDVLETRTDVAYDFDPRERPWYEKARRVDETIVTAPYVFFTTREPGITAARRAPSGAVAGVDVSLWELSQSLQAGRLVPATEAAILDSDGSVLAHTDLQRLKEAVQSGVGGDSHELEALPSAESVGPPVLSALSARSREIEESSTEALSIDGQDWLSTLVPLDGRGTTFVMAAPMEEIAAGPRLVRARMLQTFGLVMLVAAPMVWLSGRALARPVERLAENVGRIAHLDFTASAQGRSRIRELAELEDALEDMRLALRKRMSELRCLYDVLELTSDRSRPVGDICRDIVPLLEKSLIQLPSPVVRLELEGKTFLSGNREVLAGHYRAFIQGVYKQVGFIEVGSADPGESDAGQDILLPAEERQLVDGVATHIGRMLHSRQMAEELTQSERLRALGQLTGGVAHDFNNLLTVILGNTEILGTRVSDPELRELAETAANAAERGSDLTRRLLAFAGQQTLEPRLVNPNDLVSGLETLFQRTLRENIEIAIRCDEGTWTIHVDPVLLEVALLNLVINARDAIRAKGRIRIETGNVTFSGQAAEALQLAAGDYVEISVTDNGSGMTPDVEAKAFEPFFTTKEVGKGSGLGLSMVYGFVRQSRGHVGIESTPGAGTVIRVYLPRSEALAEAAVETAGRQEVSSDRKRRPEGAGKLLVVEDDDLVRSYVATQLESLGYEVVAVRDAEQARARLNETRDFDLLFTDLIMPGDTNGRQLAREALKLQPSLKVLYTSGYAETERPDETELPEDAEVLHKPYRRSDLVDKIGTMLLS</sequence>
<dbReference type="Pfam" id="PF00512">
    <property type="entry name" value="HisKA"/>
    <property type="match status" value="1"/>
</dbReference>
<dbReference type="Gene3D" id="1.10.287.130">
    <property type="match status" value="1"/>
</dbReference>
<accession>A0ABV8UN85</accession>
<dbReference type="InterPro" id="IPR004358">
    <property type="entry name" value="Sig_transdc_His_kin-like_C"/>
</dbReference>
<feature type="domain" description="HAMP" evidence="11">
    <location>
        <begin position="369"/>
        <end position="422"/>
    </location>
</feature>
<evidence type="ECO:0000313" key="12">
    <source>
        <dbReference type="EMBL" id="MFC4352727.1"/>
    </source>
</evidence>
<feature type="domain" description="Response regulatory" evidence="10">
    <location>
        <begin position="809"/>
        <end position="925"/>
    </location>
</feature>
<dbReference type="Gene3D" id="3.30.450.20">
    <property type="entry name" value="PAS domain"/>
    <property type="match status" value="2"/>
</dbReference>
<proteinExistence type="predicted"/>
<dbReference type="PROSITE" id="PS50109">
    <property type="entry name" value="HIS_KIN"/>
    <property type="match status" value="1"/>
</dbReference>
<dbReference type="PROSITE" id="PS50110">
    <property type="entry name" value="RESPONSE_REGULATORY"/>
    <property type="match status" value="1"/>
</dbReference>
<evidence type="ECO:0000256" key="2">
    <source>
        <dbReference type="ARBA" id="ARBA00004370"/>
    </source>
</evidence>
<keyword evidence="12" id="KW-0067">ATP-binding</keyword>
<evidence type="ECO:0000256" key="7">
    <source>
        <dbReference type="PROSITE-ProRule" id="PRU00169"/>
    </source>
</evidence>
<dbReference type="CDD" id="cd00082">
    <property type="entry name" value="HisKA"/>
    <property type="match status" value="1"/>
</dbReference>
<dbReference type="SMART" id="SM00388">
    <property type="entry name" value="HisKA"/>
    <property type="match status" value="1"/>
</dbReference>
<dbReference type="InterPro" id="IPR011006">
    <property type="entry name" value="CheY-like_superfamily"/>
</dbReference>
<keyword evidence="12" id="KW-0547">Nucleotide-binding</keyword>
<dbReference type="PROSITE" id="PS50885">
    <property type="entry name" value="HAMP"/>
    <property type="match status" value="1"/>
</dbReference>
<keyword evidence="8" id="KW-0472">Membrane</keyword>
<name>A0ABV8UN85_9PROT</name>
<dbReference type="InterPro" id="IPR005467">
    <property type="entry name" value="His_kinase_dom"/>
</dbReference>
<dbReference type="EMBL" id="JBHSCW010000008">
    <property type="protein sequence ID" value="MFC4352727.1"/>
    <property type="molecule type" value="Genomic_DNA"/>
</dbReference>
<dbReference type="PRINTS" id="PR00344">
    <property type="entry name" value="BCTRLSENSOR"/>
</dbReference>
<keyword evidence="4 7" id="KW-0597">Phosphoprotein</keyword>
<keyword evidence="5" id="KW-0808">Transferase</keyword>
<dbReference type="RefSeq" id="WP_382423085.1">
    <property type="nucleotide sequence ID" value="NZ_JBHSCW010000008.1"/>
</dbReference>
<evidence type="ECO:0000256" key="6">
    <source>
        <dbReference type="ARBA" id="ARBA00022777"/>
    </source>
</evidence>
<dbReference type="Proteomes" id="UP001595799">
    <property type="component" value="Unassembled WGS sequence"/>
</dbReference>
<dbReference type="InterPro" id="IPR003660">
    <property type="entry name" value="HAMP_dom"/>
</dbReference>